<evidence type="ECO:0000313" key="4">
    <source>
        <dbReference type="Proteomes" id="UP000010466"/>
    </source>
</evidence>
<organism evidence="3 4">
    <name type="scientific">Mycoplasmopsis cynos (strain C142)</name>
    <name type="common">Mycoplasma cynos</name>
    <dbReference type="NCBI Taxonomy" id="1246955"/>
    <lineage>
        <taxon>Bacteria</taxon>
        <taxon>Bacillati</taxon>
        <taxon>Mycoplasmatota</taxon>
        <taxon>Mycoplasmoidales</taxon>
        <taxon>Metamycoplasmataceae</taxon>
        <taxon>Mycoplasmopsis</taxon>
    </lineage>
</organism>
<keyword evidence="4" id="KW-1185">Reference proteome</keyword>
<dbReference type="InterPro" id="IPR044946">
    <property type="entry name" value="Restrct_endonuc_typeI_TRD_sf"/>
</dbReference>
<dbReference type="EMBL" id="HF559394">
    <property type="protein sequence ID" value="CCP24262.1"/>
    <property type="molecule type" value="Genomic_DNA"/>
</dbReference>
<proteinExistence type="predicted"/>
<reference evidence="4" key="1">
    <citation type="journal article" date="2013" name="Genome Announc.">
        <title>Complete genome sequence of Mycoplasma cynos strain C142.</title>
        <authorList>
            <person name="Walker C.A."/>
            <person name="Mannering S.A."/>
            <person name="Shields S."/>
            <person name="Blake D.P."/>
            <person name="Brownlie J."/>
        </authorList>
    </citation>
    <scope>NUCLEOTIDE SEQUENCE [LARGE SCALE GENOMIC DNA]</scope>
    <source>
        <strain evidence="4">C142</strain>
    </source>
</reference>
<dbReference type="GO" id="GO:0003677">
    <property type="term" value="F:DNA binding"/>
    <property type="evidence" value="ECO:0007669"/>
    <property type="project" value="UniProtKB-KW"/>
</dbReference>
<dbReference type="Proteomes" id="UP000010466">
    <property type="component" value="Chromosome"/>
</dbReference>
<dbReference type="GO" id="GO:0008168">
    <property type="term" value="F:methyltransferase activity"/>
    <property type="evidence" value="ECO:0007669"/>
    <property type="project" value="UniProtKB-KW"/>
</dbReference>
<dbReference type="HOGENOM" id="CLU_2343645_0_0_14"/>
<evidence type="ECO:0000256" key="1">
    <source>
        <dbReference type="ARBA" id="ARBA00022747"/>
    </source>
</evidence>
<dbReference type="SUPFAM" id="SSF116734">
    <property type="entry name" value="DNA methylase specificity domain"/>
    <property type="match status" value="1"/>
</dbReference>
<dbReference type="GO" id="GO:0032259">
    <property type="term" value="P:methylation"/>
    <property type="evidence" value="ECO:0007669"/>
    <property type="project" value="UniProtKB-KW"/>
</dbReference>
<dbReference type="Gene3D" id="3.90.220.20">
    <property type="entry name" value="DNA methylase specificity domains"/>
    <property type="match status" value="1"/>
</dbReference>
<dbReference type="GO" id="GO:0009307">
    <property type="term" value="P:DNA restriction-modification system"/>
    <property type="evidence" value="ECO:0007669"/>
    <property type="project" value="UniProtKB-KW"/>
</dbReference>
<evidence type="ECO:0000313" key="3">
    <source>
        <dbReference type="EMBL" id="CCP24262.1"/>
    </source>
</evidence>
<keyword evidence="1" id="KW-0680">Restriction system</keyword>
<keyword evidence="3" id="KW-0489">Methyltransferase</keyword>
<sequence>MYNTNKKESSNRKINMKFFNEYLNRLREDIVDSLADGTSKLTLKNSELSEYYIEYIPIAQQNKYVSDYLDKLDDKKKELDNMKIIADETMDKIIKKL</sequence>
<dbReference type="AlphaFoldDB" id="L0RVU7"/>
<accession>L0RVU7</accession>
<keyword evidence="3" id="KW-0808">Transferase</keyword>
<name>L0RVU7_MYCC1</name>
<gene>
    <name evidence="3" type="primary">MCYN0530</name>
    <name evidence="3" type="ordered locus">MCYN_0530</name>
</gene>
<dbReference type="PATRIC" id="fig|1246955.3.peg.480"/>
<evidence type="ECO:0000256" key="2">
    <source>
        <dbReference type="ARBA" id="ARBA00023125"/>
    </source>
</evidence>
<dbReference type="STRING" id="1246955.MCYN_0530"/>
<keyword evidence="2" id="KW-0238">DNA-binding</keyword>
<protein>
    <submittedName>
        <fullName evidence="3">Probable modification methyltransferase</fullName>
    </submittedName>
</protein>
<dbReference type="KEGG" id="mcy:MCYN_0530"/>